<evidence type="ECO:0000256" key="1">
    <source>
        <dbReference type="ARBA" id="ARBA00022691"/>
    </source>
</evidence>
<feature type="domain" description="Radical SAM core" evidence="6">
    <location>
        <begin position="185"/>
        <end position="413"/>
    </location>
</feature>
<dbReference type="SFLD" id="SFLDG01072">
    <property type="entry name" value="dehydrogenase_like"/>
    <property type="match status" value="1"/>
</dbReference>
<name>A0A840Q2E0_9PSEU</name>
<dbReference type="AlphaFoldDB" id="A0A840Q2E0"/>
<keyword evidence="4" id="KW-0411">Iron-sulfur</keyword>
<keyword evidence="8" id="KW-1185">Reference proteome</keyword>
<dbReference type="SFLD" id="SFLDG01386">
    <property type="entry name" value="main_SPASM_domain-containing"/>
    <property type="match status" value="1"/>
</dbReference>
<evidence type="ECO:0000256" key="3">
    <source>
        <dbReference type="ARBA" id="ARBA00023004"/>
    </source>
</evidence>
<evidence type="ECO:0000256" key="4">
    <source>
        <dbReference type="ARBA" id="ARBA00023014"/>
    </source>
</evidence>
<gene>
    <name evidence="7" type="ORF">BJ970_000059</name>
</gene>
<comment type="caution">
    <text evidence="7">The sequence shown here is derived from an EMBL/GenBank/DDBJ whole genome shotgun (WGS) entry which is preliminary data.</text>
</comment>
<keyword evidence="2" id="KW-0479">Metal-binding</keyword>
<proteinExistence type="predicted"/>
<evidence type="ECO:0000256" key="2">
    <source>
        <dbReference type="ARBA" id="ARBA00022723"/>
    </source>
</evidence>
<dbReference type="EMBL" id="JACHIW010000001">
    <property type="protein sequence ID" value="MBB5152525.1"/>
    <property type="molecule type" value="Genomic_DNA"/>
</dbReference>
<dbReference type="SUPFAM" id="SSF102114">
    <property type="entry name" value="Radical SAM enzymes"/>
    <property type="match status" value="1"/>
</dbReference>
<dbReference type="PANTHER" id="PTHR43273:SF8">
    <property type="entry name" value="RADICAL SAM DOMAIN PROTEIN"/>
    <property type="match status" value="1"/>
</dbReference>
<organism evidence="7 8">
    <name type="scientific">Saccharopolyspora phatthalungensis</name>
    <dbReference type="NCBI Taxonomy" id="664693"/>
    <lineage>
        <taxon>Bacteria</taxon>
        <taxon>Bacillati</taxon>
        <taxon>Actinomycetota</taxon>
        <taxon>Actinomycetes</taxon>
        <taxon>Pseudonocardiales</taxon>
        <taxon>Pseudonocardiaceae</taxon>
        <taxon>Saccharopolyspora</taxon>
    </lineage>
</organism>
<evidence type="ECO:0000256" key="5">
    <source>
        <dbReference type="SAM" id="MobiDB-lite"/>
    </source>
</evidence>
<dbReference type="RefSeq" id="WP_221466986.1">
    <property type="nucleotide sequence ID" value="NZ_JACHIW010000001.1"/>
</dbReference>
<evidence type="ECO:0000259" key="6">
    <source>
        <dbReference type="PROSITE" id="PS51918"/>
    </source>
</evidence>
<dbReference type="PANTHER" id="PTHR43273">
    <property type="entry name" value="ANAEROBIC SULFATASE-MATURATING ENZYME HOMOLOG ASLB-RELATED"/>
    <property type="match status" value="1"/>
</dbReference>
<dbReference type="InterPro" id="IPR058240">
    <property type="entry name" value="rSAM_sf"/>
</dbReference>
<dbReference type="InterPro" id="IPR007197">
    <property type="entry name" value="rSAM"/>
</dbReference>
<reference evidence="7 8" key="1">
    <citation type="submission" date="2020-08" db="EMBL/GenBank/DDBJ databases">
        <title>Sequencing the genomes of 1000 actinobacteria strains.</title>
        <authorList>
            <person name="Klenk H.-P."/>
        </authorList>
    </citation>
    <scope>NUCLEOTIDE SEQUENCE [LARGE SCALE GENOMIC DNA]</scope>
    <source>
        <strain evidence="7 8">DSM 45584</strain>
    </source>
</reference>
<dbReference type="Proteomes" id="UP000584374">
    <property type="component" value="Unassembled WGS sequence"/>
</dbReference>
<dbReference type="NCBIfam" id="NF041718">
    <property type="entry name" value="rSAM_phane_AMC"/>
    <property type="match status" value="1"/>
</dbReference>
<evidence type="ECO:0000313" key="7">
    <source>
        <dbReference type="EMBL" id="MBB5152525.1"/>
    </source>
</evidence>
<keyword evidence="3" id="KW-0408">Iron</keyword>
<dbReference type="GO" id="GO:0016491">
    <property type="term" value="F:oxidoreductase activity"/>
    <property type="evidence" value="ECO:0007669"/>
    <property type="project" value="InterPro"/>
</dbReference>
<dbReference type="SFLD" id="SFLDG01067">
    <property type="entry name" value="SPASM/twitch_domain_containing"/>
    <property type="match status" value="1"/>
</dbReference>
<dbReference type="SFLD" id="SFLDS00029">
    <property type="entry name" value="Radical_SAM"/>
    <property type="match status" value="1"/>
</dbReference>
<dbReference type="Gene3D" id="3.20.20.70">
    <property type="entry name" value="Aldolase class I"/>
    <property type="match status" value="1"/>
</dbReference>
<protein>
    <submittedName>
        <fullName evidence="7">Sulfatase maturation enzyme AslB (Radical SAM superfamily)</fullName>
    </submittedName>
</protein>
<accession>A0A840Q2E0</accession>
<dbReference type="Pfam" id="PF04055">
    <property type="entry name" value="Radical_SAM"/>
    <property type="match status" value="1"/>
</dbReference>
<keyword evidence="1" id="KW-0949">S-adenosyl-L-methionine</keyword>
<feature type="region of interest" description="Disordered" evidence="5">
    <location>
        <begin position="104"/>
        <end position="123"/>
    </location>
</feature>
<dbReference type="InterPro" id="IPR023867">
    <property type="entry name" value="Sulphatase_maturase_rSAM"/>
</dbReference>
<dbReference type="GO" id="GO:0051536">
    <property type="term" value="F:iron-sulfur cluster binding"/>
    <property type="evidence" value="ECO:0007669"/>
    <property type="project" value="UniProtKB-KW"/>
</dbReference>
<sequence>MPQWSLVTLDGSPAVLVLDGSGVTLRGSVNTGAARRCRFSARPSQCRRSVGTRREPVRHGSHMPPVLVAHCRDHPGNRRGRPKLVSANGIEHWTRRAVPLGLLVPPDRAGTDGTKSAGVAERSRRRAALVDPVFGVDAPTFGTGSHGWSGAWPFDAPAQPYPTWQLQGKDIVVPGQGRVTNTVPVAQPNSVIMQPTTLCNLDCRYCYLPHRKQNRQMTPAVARAVAKSVRPWTKDRAVDIVWHGGEPLAAGRERFAALLGQFEEVEVFHSVQTNAVLIDAAWSAFFAERRVRVGVSVDGAEHDNTGRVDLARRPAFPRIERGIRRLVADGHSVSVIAVVSDPTPERARRLYSTVADLGARWLGVNIEECEGVNKRSNAHHLPHVRAFWSALLEAWSQDGRVGLRDVDRVLGYAVSVLDAPTVDSRSPLIDPLPTVAWNGAVTLISPELAGFHSERLGAFECGNVLAHDLDSLIERGLNSAWVTEYRRGLNRCRAICRYFEFCGGGHPANKYFEHGRLDGAETNYCRNGKIALVEGVLDVAGRNGRTR</sequence>
<evidence type="ECO:0000313" key="8">
    <source>
        <dbReference type="Proteomes" id="UP000584374"/>
    </source>
</evidence>
<dbReference type="PROSITE" id="PS51918">
    <property type="entry name" value="RADICAL_SAM"/>
    <property type="match status" value="1"/>
</dbReference>
<dbReference type="InterPro" id="IPR013785">
    <property type="entry name" value="Aldolase_TIM"/>
</dbReference>
<dbReference type="GO" id="GO:0046872">
    <property type="term" value="F:metal ion binding"/>
    <property type="evidence" value="ECO:0007669"/>
    <property type="project" value="UniProtKB-KW"/>
</dbReference>
<dbReference type="CDD" id="cd01335">
    <property type="entry name" value="Radical_SAM"/>
    <property type="match status" value="1"/>
</dbReference>